<feature type="binding site" evidence="18">
    <location>
        <position position="173"/>
    </location>
    <ligand>
        <name>ATP</name>
        <dbReference type="ChEBI" id="CHEBI:30616"/>
    </ligand>
</feature>
<evidence type="ECO:0000256" key="12">
    <source>
        <dbReference type="ARBA" id="ARBA00022955"/>
    </source>
</evidence>
<dbReference type="GO" id="GO:0006695">
    <property type="term" value="P:cholesterol biosynthetic process"/>
    <property type="evidence" value="ECO:0007669"/>
    <property type="project" value="UniProtKB-KW"/>
</dbReference>
<protein>
    <recommendedName>
        <fullName evidence="17">Phosphomevalonate kinase</fullName>
        <ecNumber evidence="3">2.7.4.2</ecNumber>
    </recommendedName>
</protein>
<evidence type="ECO:0000256" key="15">
    <source>
        <dbReference type="ARBA" id="ARBA00023166"/>
    </source>
</evidence>
<sequence length="188" mass="21086">MPKCVVAISGKRKSGKDYCTKLIKEALTLKDVNVSVVGISNSLKEQFATINGLNYAELLTDGSYKEQFRKEMIEWGEKARIKDSGLFCRSAIDSVIDSDVVIVSDCRRSTDYEFFTSKYSTLTVRIEASENDRKQRGFQFVAGIDDAVSECGLDDYECDLVLYNSTGKDLQTQIDIIVLKIISLTKMN</sequence>
<dbReference type="GO" id="GO:0005829">
    <property type="term" value="C:cytosol"/>
    <property type="evidence" value="ECO:0007669"/>
    <property type="project" value="UniProtKB-SubCell"/>
</dbReference>
<evidence type="ECO:0000256" key="10">
    <source>
        <dbReference type="ARBA" id="ARBA00022778"/>
    </source>
</evidence>
<keyword evidence="13" id="KW-0756">Sterol biosynthesis</keyword>
<evidence type="ECO:0000256" key="17">
    <source>
        <dbReference type="ARBA" id="ARBA00034549"/>
    </source>
</evidence>
<reference evidence="20" key="1">
    <citation type="submission" date="2016-11" db="UniProtKB">
        <authorList>
            <consortium name="WormBaseParasite"/>
        </authorList>
    </citation>
    <scope>IDENTIFICATION</scope>
</reference>
<dbReference type="WBParaSite" id="Csp11.Scaffold629.g11248.t1">
    <property type="protein sequence ID" value="Csp11.Scaffold629.g11248.t1"/>
    <property type="gene ID" value="Csp11.Scaffold629.g11248"/>
</dbReference>
<evidence type="ECO:0000256" key="4">
    <source>
        <dbReference type="ARBA" id="ARBA00022490"/>
    </source>
</evidence>
<dbReference type="InterPro" id="IPR027417">
    <property type="entry name" value="P-loop_NTPase"/>
</dbReference>
<evidence type="ECO:0000313" key="20">
    <source>
        <dbReference type="WBParaSite" id="Csp11.Scaffold629.g11248.t1"/>
    </source>
</evidence>
<evidence type="ECO:0000256" key="1">
    <source>
        <dbReference type="ARBA" id="ARBA00004514"/>
    </source>
</evidence>
<keyword evidence="10" id="KW-0152">Cholesterol biosynthesis</keyword>
<evidence type="ECO:0000256" key="13">
    <source>
        <dbReference type="ARBA" id="ARBA00023011"/>
    </source>
</evidence>
<evidence type="ECO:0000256" key="6">
    <source>
        <dbReference type="ARBA" id="ARBA00022548"/>
    </source>
</evidence>
<dbReference type="InterPro" id="IPR005919">
    <property type="entry name" value="Pmev_kin_anim"/>
</dbReference>
<accession>A0A1I7TS76</accession>
<feature type="binding site" evidence="18">
    <location>
        <position position="136"/>
    </location>
    <ligand>
        <name>ATP</name>
        <dbReference type="ChEBI" id="CHEBI:30616"/>
    </ligand>
</feature>
<keyword evidence="19" id="KW-1185">Reference proteome</keyword>
<name>A0A1I7TS76_9PELO</name>
<evidence type="ECO:0000256" key="14">
    <source>
        <dbReference type="ARBA" id="ARBA00023098"/>
    </source>
</evidence>
<evidence type="ECO:0000256" key="11">
    <source>
        <dbReference type="ARBA" id="ARBA00022840"/>
    </source>
</evidence>
<comment type="pathway">
    <text evidence="2">Isoprenoid biosynthesis; isopentenyl diphosphate biosynthesis via mevalonate pathway; isopentenyl diphosphate from (R)-mevalonate: step 2/3.</text>
</comment>
<evidence type="ECO:0000256" key="8">
    <source>
        <dbReference type="ARBA" id="ARBA00022741"/>
    </source>
</evidence>
<dbReference type="GO" id="GO:0005524">
    <property type="term" value="F:ATP binding"/>
    <property type="evidence" value="ECO:0007669"/>
    <property type="project" value="UniProtKB-KW"/>
</dbReference>
<dbReference type="STRING" id="1561998.A0A1I7TS76"/>
<keyword evidence="11 18" id="KW-0067">ATP-binding</keyword>
<dbReference type="PIRSF" id="PIRSF036639">
    <property type="entry name" value="PMK_anim"/>
    <property type="match status" value="1"/>
</dbReference>
<keyword evidence="4" id="KW-0963">Cytoplasm</keyword>
<dbReference type="GO" id="GO:0019287">
    <property type="term" value="P:isopentenyl diphosphate biosynthetic process, mevalonate pathway"/>
    <property type="evidence" value="ECO:0007669"/>
    <property type="project" value="UniProtKB-UniPathway"/>
</dbReference>
<keyword evidence="16" id="KW-0753">Steroid metabolism</keyword>
<feature type="binding site" evidence="18">
    <location>
        <begin position="11"/>
        <end position="17"/>
    </location>
    <ligand>
        <name>ATP</name>
        <dbReference type="ChEBI" id="CHEBI:30616"/>
    </ligand>
</feature>
<keyword evidence="12" id="KW-0752">Steroid biosynthesis</keyword>
<evidence type="ECO:0000256" key="7">
    <source>
        <dbReference type="ARBA" id="ARBA00022679"/>
    </source>
</evidence>
<comment type="subcellular location">
    <subcellularLocation>
        <location evidence="1">Cytoplasm</location>
        <location evidence="1">Cytosol</location>
    </subcellularLocation>
</comment>
<evidence type="ECO:0000256" key="5">
    <source>
        <dbReference type="ARBA" id="ARBA00022516"/>
    </source>
</evidence>
<dbReference type="UniPathway" id="UPA00057">
    <property type="reaction ID" value="UER00099"/>
</dbReference>
<evidence type="ECO:0000256" key="16">
    <source>
        <dbReference type="ARBA" id="ARBA00023221"/>
    </source>
</evidence>
<keyword evidence="15" id="KW-1207">Sterol metabolism</keyword>
<evidence type="ECO:0000256" key="18">
    <source>
        <dbReference type="PIRSR" id="PIRSR036639-1"/>
    </source>
</evidence>
<dbReference type="Gene3D" id="3.40.50.300">
    <property type="entry name" value="P-loop containing nucleotide triphosphate hydrolases"/>
    <property type="match status" value="1"/>
</dbReference>
<feature type="binding site" evidence="18">
    <location>
        <position position="164"/>
    </location>
    <ligand>
        <name>substrate</name>
    </ligand>
</feature>
<evidence type="ECO:0000313" key="19">
    <source>
        <dbReference type="Proteomes" id="UP000095282"/>
    </source>
</evidence>
<evidence type="ECO:0000256" key="2">
    <source>
        <dbReference type="ARBA" id="ARBA00005017"/>
    </source>
</evidence>
<keyword evidence="14" id="KW-0443">Lipid metabolism</keyword>
<evidence type="ECO:0000256" key="3">
    <source>
        <dbReference type="ARBA" id="ARBA00012958"/>
    </source>
</evidence>
<organism evidence="19 20">
    <name type="scientific">Caenorhabditis tropicalis</name>
    <dbReference type="NCBI Taxonomy" id="1561998"/>
    <lineage>
        <taxon>Eukaryota</taxon>
        <taxon>Metazoa</taxon>
        <taxon>Ecdysozoa</taxon>
        <taxon>Nematoda</taxon>
        <taxon>Chromadorea</taxon>
        <taxon>Rhabditida</taxon>
        <taxon>Rhabditina</taxon>
        <taxon>Rhabditomorpha</taxon>
        <taxon>Rhabditoidea</taxon>
        <taxon>Rhabditidae</taxon>
        <taxon>Peloderinae</taxon>
        <taxon>Caenorhabditis</taxon>
    </lineage>
</organism>
<dbReference type="Proteomes" id="UP000095282">
    <property type="component" value="Unplaced"/>
</dbReference>
<dbReference type="eggNOG" id="ENOG502RXWP">
    <property type="taxonomic scope" value="Eukaryota"/>
</dbReference>
<keyword evidence="5" id="KW-0444">Lipid biosynthesis</keyword>
<keyword evidence="7" id="KW-0808">Transferase</keyword>
<proteinExistence type="predicted"/>
<keyword evidence="6" id="KW-0153">Cholesterol metabolism</keyword>
<dbReference type="Pfam" id="PF04275">
    <property type="entry name" value="P-mevalo_kinase"/>
    <property type="match status" value="1"/>
</dbReference>
<dbReference type="AlphaFoldDB" id="A0A1I7TS76"/>
<dbReference type="FunFam" id="3.40.50.300:FF:004173">
    <property type="entry name" value="Phosphomevalonate kinase, putative"/>
    <property type="match status" value="1"/>
</dbReference>
<keyword evidence="8 18" id="KW-0547">Nucleotide-binding</keyword>
<evidence type="ECO:0000256" key="9">
    <source>
        <dbReference type="ARBA" id="ARBA00022777"/>
    </source>
</evidence>
<dbReference type="PANTHER" id="PTHR13101">
    <property type="entry name" value="PHOSPHOMEVALONATE KINASE"/>
    <property type="match status" value="1"/>
</dbReference>
<keyword evidence="9" id="KW-0418">Kinase</keyword>
<dbReference type="EC" id="2.7.4.2" evidence="3"/>
<dbReference type="PANTHER" id="PTHR13101:SF1">
    <property type="entry name" value="PHOSPHOMEVALONATE KINASE"/>
    <property type="match status" value="1"/>
</dbReference>
<dbReference type="GO" id="GO:0004631">
    <property type="term" value="F:phosphomevalonate kinase activity"/>
    <property type="evidence" value="ECO:0007669"/>
    <property type="project" value="UniProtKB-EC"/>
</dbReference>